<dbReference type="EMBL" id="JAWDJX010000007">
    <property type="protein sequence ID" value="KAK3056100.1"/>
    <property type="molecule type" value="Genomic_DNA"/>
</dbReference>
<keyword evidence="4" id="KW-1185">Reference proteome</keyword>
<dbReference type="PANTHER" id="PTHR47843:SF2">
    <property type="entry name" value="BTB DOMAIN-CONTAINING PROTEIN"/>
    <property type="match status" value="1"/>
</dbReference>
<evidence type="ECO:0000313" key="4">
    <source>
        <dbReference type="Proteomes" id="UP001271007"/>
    </source>
</evidence>
<sequence>MAEPRERPLHELLSRDMVDIYVGPENTHWILHEKLLCHRSKFFRNIFYDKKGSKNSTYGLPDDDDEPFRLFVGWLYSASLPQPAEEKELATLFDLYLMAEKWEIRALTVDVLETVRKWYHDSDTWPGLRRVQYIYANTESESPMRQLLVSCVARMLITGDSMPHHWENALRKNGQLAVDIIMCVQKWHIEPEMVPDTRRSSMASVVDEAEMTRDLKKQEAETNGGWQNGETNGHAEEETTEDGEETA</sequence>
<dbReference type="PROSITE" id="PS50097">
    <property type="entry name" value="BTB"/>
    <property type="match status" value="1"/>
</dbReference>
<evidence type="ECO:0000259" key="2">
    <source>
        <dbReference type="PROSITE" id="PS50097"/>
    </source>
</evidence>
<gene>
    <name evidence="3" type="ORF">LTR09_003336</name>
</gene>
<feature type="region of interest" description="Disordered" evidence="1">
    <location>
        <begin position="198"/>
        <end position="247"/>
    </location>
</feature>
<evidence type="ECO:0000313" key="3">
    <source>
        <dbReference type="EMBL" id="KAK3056100.1"/>
    </source>
</evidence>
<protein>
    <recommendedName>
        <fullName evidence="2">BTB domain-containing protein</fullName>
    </recommendedName>
</protein>
<dbReference type="Proteomes" id="UP001271007">
    <property type="component" value="Unassembled WGS sequence"/>
</dbReference>
<accession>A0AAJ0LUS1</accession>
<proteinExistence type="predicted"/>
<dbReference type="Gene3D" id="3.30.710.10">
    <property type="entry name" value="Potassium Channel Kv1.1, Chain A"/>
    <property type="match status" value="1"/>
</dbReference>
<dbReference type="InterPro" id="IPR011333">
    <property type="entry name" value="SKP1/BTB/POZ_sf"/>
</dbReference>
<evidence type="ECO:0000256" key="1">
    <source>
        <dbReference type="SAM" id="MobiDB-lite"/>
    </source>
</evidence>
<dbReference type="CDD" id="cd18186">
    <property type="entry name" value="BTB_POZ_ZBTB_KLHL-like"/>
    <property type="match status" value="1"/>
</dbReference>
<feature type="domain" description="BTB" evidence="2">
    <location>
        <begin position="18"/>
        <end position="84"/>
    </location>
</feature>
<dbReference type="PANTHER" id="PTHR47843">
    <property type="entry name" value="BTB DOMAIN-CONTAINING PROTEIN-RELATED"/>
    <property type="match status" value="1"/>
</dbReference>
<dbReference type="AlphaFoldDB" id="A0AAJ0LUS1"/>
<name>A0AAJ0LUS1_9PEZI</name>
<feature type="compositionally biased region" description="Acidic residues" evidence="1">
    <location>
        <begin position="238"/>
        <end position="247"/>
    </location>
</feature>
<comment type="caution">
    <text evidence="3">The sequence shown here is derived from an EMBL/GenBank/DDBJ whole genome shotgun (WGS) entry which is preliminary data.</text>
</comment>
<reference evidence="3" key="1">
    <citation type="submission" date="2023-04" db="EMBL/GenBank/DDBJ databases">
        <title>Black Yeasts Isolated from many extreme environments.</title>
        <authorList>
            <person name="Coleine C."/>
            <person name="Stajich J.E."/>
            <person name="Selbmann L."/>
        </authorList>
    </citation>
    <scope>NUCLEOTIDE SEQUENCE</scope>
    <source>
        <strain evidence="3">CCFEE 5312</strain>
    </source>
</reference>
<feature type="compositionally biased region" description="Basic and acidic residues" evidence="1">
    <location>
        <begin position="210"/>
        <end position="220"/>
    </location>
</feature>
<organism evidence="3 4">
    <name type="scientific">Extremus antarcticus</name>
    <dbReference type="NCBI Taxonomy" id="702011"/>
    <lineage>
        <taxon>Eukaryota</taxon>
        <taxon>Fungi</taxon>
        <taxon>Dikarya</taxon>
        <taxon>Ascomycota</taxon>
        <taxon>Pezizomycotina</taxon>
        <taxon>Dothideomycetes</taxon>
        <taxon>Dothideomycetidae</taxon>
        <taxon>Mycosphaerellales</taxon>
        <taxon>Extremaceae</taxon>
        <taxon>Extremus</taxon>
    </lineage>
</organism>
<dbReference type="Pfam" id="PF00651">
    <property type="entry name" value="BTB"/>
    <property type="match status" value="1"/>
</dbReference>
<dbReference type="InterPro" id="IPR000210">
    <property type="entry name" value="BTB/POZ_dom"/>
</dbReference>
<dbReference type="SUPFAM" id="SSF54695">
    <property type="entry name" value="POZ domain"/>
    <property type="match status" value="1"/>
</dbReference>